<feature type="region of interest" description="Disordered" evidence="1">
    <location>
        <begin position="22"/>
        <end position="50"/>
    </location>
</feature>
<gene>
    <name evidence="2" type="ORF">F2P81_006453</name>
</gene>
<name>A0A6A4T5Z5_SCOMX</name>
<organism evidence="2 3">
    <name type="scientific">Scophthalmus maximus</name>
    <name type="common">Turbot</name>
    <name type="synonym">Psetta maxima</name>
    <dbReference type="NCBI Taxonomy" id="52904"/>
    <lineage>
        <taxon>Eukaryota</taxon>
        <taxon>Metazoa</taxon>
        <taxon>Chordata</taxon>
        <taxon>Craniata</taxon>
        <taxon>Vertebrata</taxon>
        <taxon>Euteleostomi</taxon>
        <taxon>Actinopterygii</taxon>
        <taxon>Neopterygii</taxon>
        <taxon>Teleostei</taxon>
        <taxon>Neoteleostei</taxon>
        <taxon>Acanthomorphata</taxon>
        <taxon>Carangaria</taxon>
        <taxon>Pleuronectiformes</taxon>
        <taxon>Pleuronectoidei</taxon>
        <taxon>Scophthalmidae</taxon>
        <taxon>Scophthalmus</taxon>
    </lineage>
</organism>
<accession>A0A6A4T5Z5</accession>
<evidence type="ECO:0000256" key="1">
    <source>
        <dbReference type="SAM" id="MobiDB-lite"/>
    </source>
</evidence>
<proteinExistence type="predicted"/>
<dbReference type="EMBL" id="VEVO01000006">
    <property type="protein sequence ID" value="KAF0040555.1"/>
    <property type="molecule type" value="Genomic_DNA"/>
</dbReference>
<comment type="caution">
    <text evidence="2">The sequence shown here is derived from an EMBL/GenBank/DDBJ whole genome shotgun (WGS) entry which is preliminary data.</text>
</comment>
<dbReference type="Proteomes" id="UP000438429">
    <property type="component" value="Unassembled WGS sequence"/>
</dbReference>
<evidence type="ECO:0000313" key="2">
    <source>
        <dbReference type="EMBL" id="KAF0040555.1"/>
    </source>
</evidence>
<protein>
    <submittedName>
        <fullName evidence="2">Uncharacterized protein</fullName>
    </submittedName>
</protein>
<sequence length="125" mass="13971">MAGCDLINSTELISFQSEADVRSDERRSVDAGSSCRRAARGRGGDGGDGGSCEVGGMDVSVVEQFLCRGRRLSEEFLRETKWFTKWKISVFRSGSVFVTYLDRSPVHKCNVRELLLKIQRFAIKT</sequence>
<dbReference type="AlphaFoldDB" id="A0A6A4T5Z5"/>
<reference evidence="2 3" key="1">
    <citation type="submission" date="2019-06" db="EMBL/GenBank/DDBJ databases">
        <title>Draft genomes of female and male turbot (Scophthalmus maximus).</title>
        <authorList>
            <person name="Xu H."/>
            <person name="Xu X.-W."/>
            <person name="Shao C."/>
            <person name="Chen S."/>
        </authorList>
    </citation>
    <scope>NUCLEOTIDE SEQUENCE [LARGE SCALE GENOMIC DNA]</scope>
    <source>
        <strain evidence="2">Ysfricsl-2016a</strain>
        <tissue evidence="2">Blood</tissue>
    </source>
</reference>
<evidence type="ECO:0000313" key="3">
    <source>
        <dbReference type="Proteomes" id="UP000438429"/>
    </source>
</evidence>